<dbReference type="SMART" id="SM00913">
    <property type="entry name" value="IBN_N"/>
    <property type="match status" value="1"/>
</dbReference>
<dbReference type="OrthoDB" id="10263328at2759"/>
<dbReference type="InterPro" id="IPR001494">
    <property type="entry name" value="Importin-beta_N"/>
</dbReference>
<protein>
    <submittedName>
        <fullName evidence="10">Importin subunit beta-1</fullName>
    </submittedName>
</protein>
<evidence type="ECO:0000256" key="5">
    <source>
        <dbReference type="ARBA" id="ARBA00022490"/>
    </source>
</evidence>
<evidence type="ECO:0000313" key="11">
    <source>
        <dbReference type="Proteomes" id="UP000198406"/>
    </source>
</evidence>
<dbReference type="GO" id="GO:0006606">
    <property type="term" value="P:protein import into nucleus"/>
    <property type="evidence" value="ECO:0007669"/>
    <property type="project" value="InterPro"/>
</dbReference>
<comment type="subcellular location">
    <subcellularLocation>
        <location evidence="2">Cytoplasm</location>
    </subcellularLocation>
    <subcellularLocation>
        <location evidence="1">Nucleus envelope</location>
    </subcellularLocation>
</comment>
<comment type="caution">
    <text evidence="10">The sequence shown here is derived from an EMBL/GenBank/DDBJ whole genome shotgun (WGS) entry which is preliminary data.</text>
</comment>
<dbReference type="InterPro" id="IPR011989">
    <property type="entry name" value="ARM-like"/>
</dbReference>
<comment type="similarity">
    <text evidence="3">Belongs to the importin beta family. Importin beta-1 subfamily.</text>
</comment>
<keyword evidence="5" id="KW-0963">Cytoplasm</keyword>
<dbReference type="FunCoup" id="A0A1Z5JV43">
    <property type="interactions" value="1034"/>
</dbReference>
<dbReference type="InterPro" id="IPR016024">
    <property type="entry name" value="ARM-type_fold"/>
</dbReference>
<feature type="domain" description="Importin N-terminal" evidence="9">
    <location>
        <begin position="17"/>
        <end position="97"/>
    </location>
</feature>
<dbReference type="InterPro" id="IPR040122">
    <property type="entry name" value="Importin_beta"/>
</dbReference>
<dbReference type="InterPro" id="IPR000225">
    <property type="entry name" value="Armadillo"/>
</dbReference>
<evidence type="ECO:0000259" key="9">
    <source>
        <dbReference type="PROSITE" id="PS50166"/>
    </source>
</evidence>
<evidence type="ECO:0000256" key="6">
    <source>
        <dbReference type="ARBA" id="ARBA00022737"/>
    </source>
</evidence>
<keyword evidence="8" id="KW-0539">Nucleus</keyword>
<dbReference type="PROSITE" id="PS50166">
    <property type="entry name" value="IMPORTIN_B_NT"/>
    <property type="match status" value="1"/>
</dbReference>
<evidence type="ECO:0000256" key="7">
    <source>
        <dbReference type="ARBA" id="ARBA00022927"/>
    </source>
</evidence>
<keyword evidence="11" id="KW-1185">Reference proteome</keyword>
<dbReference type="InParanoid" id="A0A1Z5JV43"/>
<keyword evidence="6" id="KW-0677">Repeat</keyword>
<dbReference type="Gene3D" id="1.25.10.10">
    <property type="entry name" value="Leucine-rich Repeat Variant"/>
    <property type="match status" value="1"/>
</dbReference>
<accession>A0A1Z5JV43</accession>
<keyword evidence="4" id="KW-0813">Transport</keyword>
<dbReference type="SMART" id="SM00185">
    <property type="entry name" value="ARM"/>
    <property type="match status" value="3"/>
</dbReference>
<organism evidence="10 11">
    <name type="scientific">Fistulifera solaris</name>
    <name type="common">Oleaginous diatom</name>
    <dbReference type="NCBI Taxonomy" id="1519565"/>
    <lineage>
        <taxon>Eukaryota</taxon>
        <taxon>Sar</taxon>
        <taxon>Stramenopiles</taxon>
        <taxon>Ochrophyta</taxon>
        <taxon>Bacillariophyta</taxon>
        <taxon>Bacillariophyceae</taxon>
        <taxon>Bacillariophycidae</taxon>
        <taxon>Naviculales</taxon>
        <taxon>Naviculaceae</taxon>
        <taxon>Fistulifera</taxon>
    </lineage>
</organism>
<dbReference type="GO" id="GO:0005737">
    <property type="term" value="C:cytoplasm"/>
    <property type="evidence" value="ECO:0007669"/>
    <property type="project" value="UniProtKB-SubCell"/>
</dbReference>
<dbReference type="PANTHER" id="PTHR10527">
    <property type="entry name" value="IMPORTIN BETA"/>
    <property type="match status" value="1"/>
</dbReference>
<gene>
    <name evidence="10" type="ORF">FisN_18Lh309</name>
</gene>
<evidence type="ECO:0000256" key="8">
    <source>
        <dbReference type="ARBA" id="ARBA00023242"/>
    </source>
</evidence>
<evidence type="ECO:0000313" key="10">
    <source>
        <dbReference type="EMBL" id="GAX17648.1"/>
    </source>
</evidence>
<sequence length="852" mass="94094">MDLTTTLLAASKADKNAEAQLHQWTEQNYAQIAPALALELASEDKPEQARTSAGLFLKNTLYGKSVKTQQIYHARWKALSAETRKSIKDSLMLALRSNLPSIAHFGAIAASEVAAVELPYREWPELLPTLTANLEAAPHIQQAAFECLGYSLERMGELEETVPGWPELQPDLVDKMLTTIVNGVSPSKPEPIRIRALTALRNSLVFVKKNMQVAEERNFIMRQALMEATRSPDVSIRKLAYESLDQVAELYYEHLQDYMSNIFELTTQAIRTDPDESVKIAAIEFWSTVATVEMSIIDEQALGSSSLACQYYTKSALPNLVPLILGTLSQQDEHIEEDEIDLHSTGALCLQTISQTVEDIIIPSVMPFVNQNISSDNWRLRDAAIVAFSCILDGPDTQAVAQYVSQSIPVLLQSFEDPNETVRQSAIFCLSTICKLHTIAIQPAQVHGILECLLKKLAESPKVASQACSAIYNIARSLRDETDQDTNLMSQPMMTLLQSLFQVCDRSDASEHNLRATSLEAAAEVISSAARDVHIILVQVLPNVIDRVETALKMPSLSKEENDEKYQLLSNWCILYQALLRQLPKEAVLPHADRCMATLLQILQMDNSISHDEAFMAIGSLVDNVEGDFAKYLDYIIPLLIKGISKFEETNACKTAIGTLVDISVNCGANLVRFGDQLVSVLFECLKDSSVDRSLKPVVISCLGDLAMALQGAYEPYMQVTAMLLMQAAQQQAPADDEDLLLFINELRLAVLEAYMGILIAFEDGNKLHLYMQLLQNIIGFLQYLATPASCADEQVVIKAVTLLGDIARLLGSNDSVKATLKAPFVMQLLTQCADVSTSTWTNEQVNAAVQS</sequence>
<dbReference type="GO" id="GO:0031267">
    <property type="term" value="F:small GTPase binding"/>
    <property type="evidence" value="ECO:0007669"/>
    <property type="project" value="InterPro"/>
</dbReference>
<dbReference type="EMBL" id="BDSP01000118">
    <property type="protein sequence ID" value="GAX17648.1"/>
    <property type="molecule type" value="Genomic_DNA"/>
</dbReference>
<dbReference type="AlphaFoldDB" id="A0A1Z5JV43"/>
<dbReference type="Pfam" id="PF03810">
    <property type="entry name" value="IBN_N"/>
    <property type="match status" value="1"/>
</dbReference>
<dbReference type="InterPro" id="IPR058584">
    <property type="entry name" value="IMB1_TNPO1-like_TPR"/>
</dbReference>
<dbReference type="Pfam" id="PF25574">
    <property type="entry name" value="TPR_IMB1"/>
    <property type="match status" value="1"/>
</dbReference>
<keyword evidence="7" id="KW-0653">Protein transport</keyword>
<dbReference type="SUPFAM" id="SSF48371">
    <property type="entry name" value="ARM repeat"/>
    <property type="match status" value="1"/>
</dbReference>
<evidence type="ECO:0000256" key="1">
    <source>
        <dbReference type="ARBA" id="ARBA00004259"/>
    </source>
</evidence>
<evidence type="ECO:0000256" key="4">
    <source>
        <dbReference type="ARBA" id="ARBA00022448"/>
    </source>
</evidence>
<name>A0A1Z5JV43_FISSO</name>
<dbReference type="Pfam" id="PF13513">
    <property type="entry name" value="HEAT_EZ"/>
    <property type="match status" value="1"/>
</dbReference>
<dbReference type="GO" id="GO:0005635">
    <property type="term" value="C:nuclear envelope"/>
    <property type="evidence" value="ECO:0007669"/>
    <property type="project" value="UniProtKB-SubCell"/>
</dbReference>
<reference evidence="10 11" key="1">
    <citation type="journal article" date="2015" name="Plant Cell">
        <title>Oil accumulation by the oleaginous diatom Fistulifera solaris as revealed by the genome and transcriptome.</title>
        <authorList>
            <person name="Tanaka T."/>
            <person name="Maeda Y."/>
            <person name="Veluchamy A."/>
            <person name="Tanaka M."/>
            <person name="Abida H."/>
            <person name="Marechal E."/>
            <person name="Bowler C."/>
            <person name="Muto M."/>
            <person name="Sunaga Y."/>
            <person name="Tanaka M."/>
            <person name="Yoshino T."/>
            <person name="Taniguchi T."/>
            <person name="Fukuda Y."/>
            <person name="Nemoto M."/>
            <person name="Matsumoto M."/>
            <person name="Wong P.S."/>
            <person name="Aburatani S."/>
            <person name="Fujibuchi W."/>
        </authorList>
    </citation>
    <scope>NUCLEOTIDE SEQUENCE [LARGE SCALE GENOMIC DNA]</scope>
    <source>
        <strain evidence="10 11">JPCC DA0580</strain>
    </source>
</reference>
<evidence type="ECO:0000256" key="2">
    <source>
        <dbReference type="ARBA" id="ARBA00004496"/>
    </source>
</evidence>
<proteinExistence type="inferred from homology"/>
<dbReference type="Proteomes" id="UP000198406">
    <property type="component" value="Unassembled WGS sequence"/>
</dbReference>
<evidence type="ECO:0000256" key="3">
    <source>
        <dbReference type="ARBA" id="ARBA00010907"/>
    </source>
</evidence>